<feature type="transmembrane region" description="Helical" evidence="7">
    <location>
        <begin position="6"/>
        <end position="26"/>
    </location>
</feature>
<evidence type="ECO:0000313" key="8">
    <source>
        <dbReference type="EMBL" id="KEK23063.1"/>
    </source>
</evidence>
<dbReference type="InterPro" id="IPR007140">
    <property type="entry name" value="DUF350"/>
</dbReference>
<dbReference type="STRING" id="574375.AZF08_22595"/>
<comment type="similarity">
    <text evidence="2">Belongs to the UPF0719 family.</text>
</comment>
<dbReference type="Proteomes" id="UP000027778">
    <property type="component" value="Unassembled WGS sequence"/>
</dbReference>
<evidence type="ECO:0000256" key="3">
    <source>
        <dbReference type="ARBA" id="ARBA00022475"/>
    </source>
</evidence>
<evidence type="ECO:0000313" key="9">
    <source>
        <dbReference type="Proteomes" id="UP000027778"/>
    </source>
</evidence>
<feature type="transmembrane region" description="Helical" evidence="7">
    <location>
        <begin position="71"/>
        <end position="92"/>
    </location>
</feature>
<dbReference type="AlphaFoldDB" id="A0A073KL67"/>
<feature type="transmembrane region" description="Helical" evidence="7">
    <location>
        <begin position="46"/>
        <end position="65"/>
    </location>
</feature>
<keyword evidence="9" id="KW-1185">Reference proteome</keyword>
<dbReference type="PANTHER" id="PTHR40043:SF1">
    <property type="entry name" value="UPF0719 INNER MEMBRANE PROTEIN YJFL"/>
    <property type="match status" value="1"/>
</dbReference>
<organism evidence="8 9">
    <name type="scientific">Bacillus gaemokensis</name>
    <dbReference type="NCBI Taxonomy" id="574375"/>
    <lineage>
        <taxon>Bacteria</taxon>
        <taxon>Bacillati</taxon>
        <taxon>Bacillota</taxon>
        <taxon>Bacilli</taxon>
        <taxon>Bacillales</taxon>
        <taxon>Bacillaceae</taxon>
        <taxon>Bacillus</taxon>
        <taxon>Bacillus cereus group</taxon>
    </lineage>
</organism>
<evidence type="ECO:0000256" key="5">
    <source>
        <dbReference type="ARBA" id="ARBA00022989"/>
    </source>
</evidence>
<gene>
    <name evidence="8" type="ORF">BAGA_14640</name>
</gene>
<keyword evidence="6 7" id="KW-0472">Membrane</keyword>
<dbReference type="RefSeq" id="WP_033676340.1">
    <property type="nucleotide sequence ID" value="NZ_JOTM01000021.1"/>
</dbReference>
<dbReference type="PANTHER" id="PTHR40043">
    <property type="entry name" value="UPF0719 INNER MEMBRANE PROTEIN YJFL"/>
    <property type="match status" value="1"/>
</dbReference>
<feature type="transmembrane region" description="Helical" evidence="7">
    <location>
        <begin position="113"/>
        <end position="132"/>
    </location>
</feature>
<dbReference type="EMBL" id="JOTM01000021">
    <property type="protein sequence ID" value="KEK23063.1"/>
    <property type="molecule type" value="Genomic_DNA"/>
</dbReference>
<proteinExistence type="inferred from homology"/>
<comment type="caution">
    <text evidence="8">The sequence shown here is derived from an EMBL/GenBank/DDBJ whole genome shotgun (WGS) entry which is preliminary data.</text>
</comment>
<name>A0A073KL67_9BACI</name>
<evidence type="ECO:0000256" key="6">
    <source>
        <dbReference type="ARBA" id="ARBA00023136"/>
    </source>
</evidence>
<evidence type="ECO:0000256" key="4">
    <source>
        <dbReference type="ARBA" id="ARBA00022692"/>
    </source>
</evidence>
<evidence type="ECO:0000256" key="7">
    <source>
        <dbReference type="SAM" id="Phobius"/>
    </source>
</evidence>
<dbReference type="Pfam" id="PF03994">
    <property type="entry name" value="DUF350"/>
    <property type="match status" value="1"/>
</dbReference>
<dbReference type="GO" id="GO:0005886">
    <property type="term" value="C:plasma membrane"/>
    <property type="evidence" value="ECO:0007669"/>
    <property type="project" value="UniProtKB-SubCell"/>
</dbReference>
<reference evidence="8 9" key="1">
    <citation type="submission" date="2014-06" db="EMBL/GenBank/DDBJ databases">
        <title>Draft genome sequence of Bacillus gaemokensis JCM 15801 (MCCC 1A00707).</title>
        <authorList>
            <person name="Lai Q."/>
            <person name="Liu Y."/>
            <person name="Shao Z."/>
        </authorList>
    </citation>
    <scope>NUCLEOTIDE SEQUENCE [LARGE SCALE GENOMIC DNA]</scope>
    <source>
        <strain evidence="8 9">JCM 15801</strain>
    </source>
</reference>
<protein>
    <submittedName>
        <fullName evidence="8">Cell surface protein</fullName>
    </submittedName>
</protein>
<dbReference type="OrthoDB" id="2678278at2"/>
<keyword evidence="3" id="KW-1003">Cell membrane</keyword>
<sequence length="134" mass="14660">MTWMNVLAMLVWTGASAVLLFALMWVDSIFTKYNDLTEIKKGNMAVTTRFIMKLFAQGYILSQSITKANDLWQALLASAVSFVILLVVEMFIELILKKAVGLDLEEGTKQGQVAHALLAGSLHIVGALILAACL</sequence>
<accession>A0A073KL67</accession>
<dbReference type="eggNOG" id="COG3766">
    <property type="taxonomic scope" value="Bacteria"/>
</dbReference>
<comment type="subcellular location">
    <subcellularLocation>
        <location evidence="1">Cell membrane</location>
        <topology evidence="1">Multi-pass membrane protein</topology>
    </subcellularLocation>
</comment>
<keyword evidence="5 7" id="KW-1133">Transmembrane helix</keyword>
<evidence type="ECO:0000256" key="2">
    <source>
        <dbReference type="ARBA" id="ARBA00005779"/>
    </source>
</evidence>
<keyword evidence="4 7" id="KW-0812">Transmembrane</keyword>
<evidence type="ECO:0000256" key="1">
    <source>
        <dbReference type="ARBA" id="ARBA00004651"/>
    </source>
</evidence>